<dbReference type="AlphaFoldDB" id="A3P4Z4"/>
<reference evidence="3" key="1">
    <citation type="submission" date="2007-02" db="EMBL/GenBank/DDBJ databases">
        <authorList>
            <person name="DeShazer D."/>
            <person name="Woods D.E."/>
            <person name="Nierman W.C."/>
        </authorList>
    </citation>
    <scope>NUCLEOTIDE SEQUENCE [LARGE SCALE GENOMIC DNA]</scope>
    <source>
        <strain evidence="3">1106a</strain>
    </source>
</reference>
<evidence type="ECO:0000313" key="3">
    <source>
        <dbReference type="Proteomes" id="UP000006738"/>
    </source>
</evidence>
<sequence length="133" mass="13967">MERREHGRNGLRRACLSPTIDAIGRARRLATNGALRSANGDGGRRTDDGRMANGALEPGGAGRQRRRFACCIAVIRVRRSAASLGAIRKKGGGNGGGGQRTRGRPVGSDRSNRRQTGGKPASTPRAVPLQSSP</sequence>
<dbReference type="EMBL" id="CP000573">
    <property type="protein sequence ID" value="ABN94395.1"/>
    <property type="molecule type" value="Genomic_DNA"/>
</dbReference>
<name>A3P4Z4_BURP0</name>
<proteinExistence type="predicted"/>
<organism evidence="2 3">
    <name type="scientific">Burkholderia pseudomallei (strain 1106a)</name>
    <dbReference type="NCBI Taxonomy" id="357348"/>
    <lineage>
        <taxon>Bacteria</taxon>
        <taxon>Pseudomonadati</taxon>
        <taxon>Pseudomonadota</taxon>
        <taxon>Betaproteobacteria</taxon>
        <taxon>Burkholderiales</taxon>
        <taxon>Burkholderiaceae</taxon>
        <taxon>Burkholderia</taxon>
        <taxon>pseudomallei group</taxon>
    </lineage>
</organism>
<feature type="region of interest" description="Disordered" evidence="1">
    <location>
        <begin position="29"/>
        <end position="64"/>
    </location>
</feature>
<feature type="region of interest" description="Disordered" evidence="1">
    <location>
        <begin position="83"/>
        <end position="133"/>
    </location>
</feature>
<dbReference type="HOGENOM" id="CLU_1902756_0_0_4"/>
<evidence type="ECO:0000256" key="1">
    <source>
        <dbReference type="SAM" id="MobiDB-lite"/>
    </source>
</evidence>
<evidence type="ECO:0000313" key="2">
    <source>
        <dbReference type="EMBL" id="ABN94395.1"/>
    </source>
</evidence>
<dbReference type="Proteomes" id="UP000006738">
    <property type="component" value="Chromosome II"/>
</dbReference>
<dbReference type="KEGG" id="bpl:BURPS1106A_A1369"/>
<protein>
    <submittedName>
        <fullName evidence="2">Uncharacterized protein</fullName>
    </submittedName>
</protein>
<gene>
    <name evidence="2" type="ordered locus">BURPS1106A_A1369</name>
</gene>
<accession>A3P4Z4</accession>